<evidence type="ECO:0000256" key="1">
    <source>
        <dbReference type="SAM" id="Phobius"/>
    </source>
</evidence>
<protein>
    <submittedName>
        <fullName evidence="3">Autotransporter-associated N-terminal domain-containing protein</fullName>
    </submittedName>
</protein>
<evidence type="ECO:0000313" key="4">
    <source>
        <dbReference type="Proteomes" id="UP000595577"/>
    </source>
</evidence>
<organism evidence="3 4">
    <name type="scientific">Fusobacterium canifelinum</name>
    <dbReference type="NCBI Taxonomy" id="285729"/>
    <lineage>
        <taxon>Bacteria</taxon>
        <taxon>Fusobacteriati</taxon>
        <taxon>Fusobacteriota</taxon>
        <taxon>Fusobacteriia</taxon>
        <taxon>Fusobacteriales</taxon>
        <taxon>Fusobacteriaceae</taxon>
        <taxon>Fusobacterium</taxon>
    </lineage>
</organism>
<reference evidence="3 4" key="1">
    <citation type="submission" date="2020-12" db="EMBL/GenBank/DDBJ databases">
        <title>FDA dAtabase for Regulatory Grade micrObial Sequences (FDA-ARGOS): Supporting development and validation of Infectious Disease Dx tests.</title>
        <authorList>
            <person name="Sproer C."/>
            <person name="Gronow S."/>
            <person name="Severitt S."/>
            <person name="Schroder I."/>
            <person name="Tallon L."/>
            <person name="Sadzewicz L."/>
            <person name="Zhao X."/>
            <person name="Boylan J."/>
            <person name="Ott S."/>
            <person name="Bowen H."/>
            <person name="Vavikolanu K."/>
            <person name="Mehta A."/>
            <person name="Aluvathingal J."/>
            <person name="Nadendla S."/>
            <person name="Lowell S."/>
            <person name="Myers T."/>
            <person name="Yan Y."/>
            <person name="Sichtig H."/>
        </authorList>
    </citation>
    <scope>NUCLEOTIDE SEQUENCE [LARGE SCALE GENOMIC DNA]</scope>
    <source>
        <strain evidence="3 4">FDAARGOS_999</strain>
    </source>
</reference>
<dbReference type="Proteomes" id="UP000595577">
    <property type="component" value="Chromosome"/>
</dbReference>
<dbReference type="SMART" id="SM00869">
    <property type="entry name" value="Autotransporter"/>
    <property type="match status" value="1"/>
</dbReference>
<feature type="transmembrane region" description="Helical" evidence="1">
    <location>
        <begin position="23"/>
        <end position="41"/>
    </location>
</feature>
<dbReference type="RefSeq" id="WP_198481191.1">
    <property type="nucleotide sequence ID" value="NZ_CP066022.1"/>
</dbReference>
<dbReference type="InterPro" id="IPR036709">
    <property type="entry name" value="Autotransporte_beta_dom_sf"/>
</dbReference>
<dbReference type="EMBL" id="CP066022">
    <property type="protein sequence ID" value="QQB74783.1"/>
    <property type="molecule type" value="Genomic_DNA"/>
</dbReference>
<dbReference type="InterPro" id="IPR005546">
    <property type="entry name" value="Autotransporte_beta"/>
</dbReference>
<dbReference type="Gene3D" id="2.40.128.130">
    <property type="entry name" value="Autotransporter beta-domain"/>
    <property type="match status" value="1"/>
</dbReference>
<feature type="domain" description="Autotransporter" evidence="2">
    <location>
        <begin position="1887"/>
        <end position="2180"/>
    </location>
</feature>
<dbReference type="SUPFAM" id="SSF103515">
    <property type="entry name" value="Autotransporter"/>
    <property type="match status" value="1"/>
</dbReference>
<proteinExistence type="predicted"/>
<evidence type="ECO:0000313" key="3">
    <source>
        <dbReference type="EMBL" id="QQB74783.1"/>
    </source>
</evidence>
<accession>A0A7T4KHK8</accession>
<dbReference type="InterPro" id="IPR053787">
    <property type="entry name" value="Autotransptr-assoc_N"/>
</dbReference>
<dbReference type="PROSITE" id="PS51208">
    <property type="entry name" value="AUTOTRANSPORTER"/>
    <property type="match status" value="1"/>
</dbReference>
<sequence>MGNNNLYKVENTLRSIAKRYKSVKYSLGLAILFLMMGVGAFSEEVNTAANGVPTREEIATSRENLRNSVGSLQSKIDEARAENSKSLAGLRLELIQLMEQGDQVVKSPWSSWQFGANYMYSKWNGTYKGRGDKAEKYPYEGILERDTNEFNRYVSPESKFYSILPVSTNGRSAATNSRNGLGGYGLASNRVEKEPIISLELSAGITPRTVNKKSPDTSPAAPTVILPAFSPKLITPPVAPSQPVAPIVAIPSLSVTVVSNGNGTTNTIDGTPGNGVIEMVAVTSGDFKVKRNNADNWQYSYTGYSGVNAFPRSAGATATTTNPAGSAVAANAGWNNWSRATTTKNGGKGFQLVVGDGSKGTAFLSNGTFLYTREAEGGSTLGEFAHLDVHGADTIANQRAGFVTATNGLANANTILAAYDEVAAIAGTGSQGTFTSTNMHTWFNSGRIILEGGDVSLTNTYSHNGQATAWKQAAINTGEVIFQPYRTSTNQEFKKFTAGFVVSNDANSANHNVMYNGSTGKIKNYTISGVGYVSDSVSPKPVTAVNRGIIQFYGESSAGVYIKRAANTNLQFVTKDFAFDVATNKITAGAFKPIEIFGDKSIGFYQFVAGGAAEGNFSVNIGAAGKGNQKFSTTAVSNSTAGVNITDLNINPTNKSDLIEGSFGILSNHNINLTSHQIKIFDKTEGNVGVYPNANVALNIGGGSIELNGGTGTTSKDNIGIYVNRKGAVKSTGDISVNGGVGNLAIFAIGGSLPAGTTNQVEVGEVKGTNTKNSVLVYGSNGAKINIAKGMTVTGAGVEADATTTNKKDTGAAFATGAGTVITMNKAAKATTPNIQITGTKLKDADRYVGFGLMAQNGGVINAKNNYIKVANGSTAVASVGANANVDMTGGTVEYKGNGYALYAANGGKINMTNAKLILDGNAVGYEKVYGGTLPITTSGMSIHVKSNDVTIMSLKNATAPLNLSTLSTTLNSWAGLSTTPTHDPAAANYKMAAIDGLTAYNIDQDLDRKAVANGTASANANTFVRNLAVQKAKVNLLSGKTVTATLNTTELNKLGVSTVVGLDMNSSSTSTSRSDTQINLKSGSKINADRTDNGSGAVGVFINYGEANIDNGATINVEKSGINAANKAGVGVFSVNGSKVDNKGTINVGGESSIGVLGLSYRKDDRGVLKRNEFGAKPNAGDVVVVNNGKINLDGQKAVGIYIENNDSNKTAAHTIEATNEANGVITMSGKKAIGMASKLGNLVNKGKINITADQGTGMFVETDNNRTANLINETSGTISIGNSTSESVLRTGMFTKNQNVKIVNKGTIDAGANSYAIYGKDVQLTSTSKLKVGDNGVGVFTTSTTPATNNIDIQAGAKINIGNKEAVGVFVGTDAGSKVTANGVRINDAGSNMTIGNNSYGYVIKGRGTRFTNSAAGTADLNTKAVYLYSDDQTGVINSNINLTSKGSAAGTDIKNATGGQNYGVYAAGTVTNTGNMDFSKGIGNVGIYSIKDGTARNNGGIITLGDSNPDKSLYSIGMAAGYAKSDFGNIVNNGTINVNGKNSIGMYASGSKSTVENATGATINLRGEGSMGIYLDNGATGTNNGTITTVGNPKAAVGIVVRNGSTLINNGTISIDSQGGYGQFITTGGVVRNHGTFHVGGGATKEFTPGNKPTGKAVLDAKGRPIVEIKAGAGSPTATIEANGKPQTPVITNVSGNRSMLTSNIGMYVDTLKGTNPITGSLGVFGEEADLIIGAEASQVTTSKYIQVPQRIITPYNNTMAANPTIKNWNIYSGALTWISTATLDKNSGLINNIYLAKIPYTAFAGNEASPVDKKDTYNFLDGLEQRYGVEAVGTRENVVFQKLNGIGKNEEALFFQATDEMMGHQYANTQQRINATGNILDKEFDYLRSEWQTVSKDSNKIKTFGAKGEYKTQTAGVIDYKYNAYGVAYVHENEDIKLGRGIGWYTGLVQNTIKFKDIGNSKEEQLQGKIGMFKSVPFDDNNSLNWTISGDIFAGYNKMKRRFLVVDEVFGAKARYYNYGISVKNEIGKEFRLSESFTLRPYAALDLEYGRISKIREKSGEVKLEVKQNDYISVKPEIGAELGFKHYFGAKTFRVSLGVAYENELGKVANGKNKARVADTSADWFNIRGEKEDRRGNVKFDLNLGLDNQRYGVTANVGYDTKGENLRGGVGLRVIF</sequence>
<keyword evidence="1" id="KW-0812">Transmembrane</keyword>
<gene>
    <name evidence="3" type="ORF">I6H56_04845</name>
</gene>
<keyword evidence="1" id="KW-0472">Membrane</keyword>
<dbReference type="NCBIfam" id="NF033175">
    <property type="entry name" value="fuso_auto_Nterm"/>
    <property type="match status" value="1"/>
</dbReference>
<evidence type="ECO:0000259" key="2">
    <source>
        <dbReference type="PROSITE" id="PS51208"/>
    </source>
</evidence>
<dbReference type="Pfam" id="PF03797">
    <property type="entry name" value="Autotransporter"/>
    <property type="match status" value="1"/>
</dbReference>
<name>A0A7T4KHK8_9FUSO</name>
<keyword evidence="1" id="KW-1133">Transmembrane helix</keyword>